<evidence type="ECO:0000256" key="1">
    <source>
        <dbReference type="PROSITE-ProRule" id="PRU00169"/>
    </source>
</evidence>
<evidence type="ECO:0000313" key="4">
    <source>
        <dbReference type="EMBL" id="ACT60548.1"/>
    </source>
</evidence>
<dbReference type="KEGG" id="hba:Hbal_2875"/>
<dbReference type="OrthoDB" id="9784719at2"/>
<dbReference type="SMART" id="SM00448">
    <property type="entry name" value="REC"/>
    <property type="match status" value="1"/>
</dbReference>
<proteinExistence type="predicted"/>
<dbReference type="AlphaFoldDB" id="C6XR17"/>
<dbReference type="eggNOG" id="COG3437">
    <property type="taxonomic scope" value="Bacteria"/>
</dbReference>
<keyword evidence="1" id="KW-0597">Phosphoprotein</keyword>
<dbReference type="SUPFAM" id="SSF52172">
    <property type="entry name" value="CheY-like"/>
    <property type="match status" value="1"/>
</dbReference>
<feature type="domain" description="Response regulatory" evidence="2">
    <location>
        <begin position="5"/>
        <end position="120"/>
    </location>
</feature>
<dbReference type="EMBL" id="CP001678">
    <property type="protein sequence ID" value="ACT60548.1"/>
    <property type="molecule type" value="Genomic_DNA"/>
</dbReference>
<dbReference type="InterPro" id="IPR013976">
    <property type="entry name" value="HDOD"/>
</dbReference>
<dbReference type="HOGENOM" id="CLU_048246_0_0_5"/>
<protein>
    <submittedName>
        <fullName evidence="4">Response regulator receiver protein</fullName>
    </submittedName>
</protein>
<accession>C6XR17</accession>
<dbReference type="RefSeq" id="WP_015828698.1">
    <property type="nucleotide sequence ID" value="NC_012982.1"/>
</dbReference>
<dbReference type="Proteomes" id="UP000002745">
    <property type="component" value="Chromosome"/>
</dbReference>
<dbReference type="InterPro" id="IPR011006">
    <property type="entry name" value="CheY-like_superfamily"/>
</dbReference>
<dbReference type="InterPro" id="IPR052340">
    <property type="entry name" value="RNase_Y/CdgJ"/>
</dbReference>
<evidence type="ECO:0000313" key="5">
    <source>
        <dbReference type="Proteomes" id="UP000002745"/>
    </source>
</evidence>
<name>C6XR17_HIRBI</name>
<gene>
    <name evidence="4" type="ordered locus">Hbal_2875</name>
</gene>
<dbReference type="Pfam" id="PF08668">
    <property type="entry name" value="HDOD"/>
    <property type="match status" value="1"/>
</dbReference>
<dbReference type="InterPro" id="IPR001789">
    <property type="entry name" value="Sig_transdc_resp-reg_receiver"/>
</dbReference>
<evidence type="ECO:0000259" key="3">
    <source>
        <dbReference type="PROSITE" id="PS51833"/>
    </source>
</evidence>
<feature type="modified residue" description="4-aspartylphosphate" evidence="1">
    <location>
        <position position="56"/>
    </location>
</feature>
<dbReference type="PANTHER" id="PTHR33525">
    <property type="match status" value="1"/>
</dbReference>
<dbReference type="PROSITE" id="PS50110">
    <property type="entry name" value="RESPONSE_REGULATORY"/>
    <property type="match status" value="1"/>
</dbReference>
<reference evidence="5" key="1">
    <citation type="journal article" date="2011" name="J. Bacteriol.">
        <title>Genome sequences of eight morphologically diverse alphaproteobacteria.</title>
        <authorList>
            <consortium name="US DOE Joint Genome Institute"/>
            <person name="Brown P.J."/>
            <person name="Kysela D.T."/>
            <person name="Buechlein A."/>
            <person name="Hemmerich C."/>
            <person name="Brun Y.V."/>
        </authorList>
    </citation>
    <scope>NUCLEOTIDE SEQUENCE [LARGE SCALE GENOMIC DNA]</scope>
    <source>
        <strain evidence="5">ATCC 49814 / DSM 5838 / IFAM 1418</strain>
    </source>
</reference>
<evidence type="ECO:0000259" key="2">
    <source>
        <dbReference type="PROSITE" id="PS50110"/>
    </source>
</evidence>
<dbReference type="GO" id="GO:0000160">
    <property type="term" value="P:phosphorelay signal transduction system"/>
    <property type="evidence" value="ECO:0007669"/>
    <property type="project" value="InterPro"/>
</dbReference>
<dbReference type="PANTHER" id="PTHR33525:SF5">
    <property type="entry name" value="TWO COMPONENT SIGNAL TRANSDUCTION SYSTEM RESPONSE REGULATOR"/>
    <property type="match status" value="1"/>
</dbReference>
<sequence length="343" mass="37085">MSNPTVLFVDDEPNVLRGLKRMLRPERNRWDMVFMEGGPEAIQWLSENDVDAIVSDMRMPVKDGADVLNFAAENNKGYVRIVLSGEADKELTYRTVLSSHQFLSKPCQNIELVRAIDLPVSFLGRLSSNDQARVASALRTLPCAADIVAQAKKALSREAGLSEFANIVSKEPTLALRIFQLANSAYFGKPANTLSIYEAVTTIGSDVLRSLLETNRLVDQVTTESNNEALKDISSCAVKCAQMLYELALERGTSETEAEAAYSTGLLSWAGDSLVAGTDMGLDAASLHLNAISVSGYAACLLGIPAHMSAVISSLNTQQSDRFVDPSDRANALASLMFDKAVA</sequence>
<dbReference type="eggNOG" id="COG1639">
    <property type="taxonomic scope" value="Bacteria"/>
</dbReference>
<organism evidence="4 5">
    <name type="scientific">Hirschia baltica (strain ATCC 49814 / DSM 5838 / IFAM 1418)</name>
    <dbReference type="NCBI Taxonomy" id="582402"/>
    <lineage>
        <taxon>Bacteria</taxon>
        <taxon>Pseudomonadati</taxon>
        <taxon>Pseudomonadota</taxon>
        <taxon>Alphaproteobacteria</taxon>
        <taxon>Hyphomonadales</taxon>
        <taxon>Hyphomonadaceae</taxon>
        <taxon>Hirschia</taxon>
    </lineage>
</organism>
<dbReference type="STRING" id="582402.Hbal_2875"/>
<dbReference type="SUPFAM" id="SSF109604">
    <property type="entry name" value="HD-domain/PDEase-like"/>
    <property type="match status" value="1"/>
</dbReference>
<dbReference type="Gene3D" id="3.40.50.2300">
    <property type="match status" value="1"/>
</dbReference>
<keyword evidence="5" id="KW-1185">Reference proteome</keyword>
<dbReference type="PROSITE" id="PS51833">
    <property type="entry name" value="HDOD"/>
    <property type="match status" value="1"/>
</dbReference>
<feature type="domain" description="HDOD" evidence="3">
    <location>
        <begin position="141"/>
        <end position="318"/>
    </location>
</feature>
<dbReference type="Pfam" id="PF00072">
    <property type="entry name" value="Response_reg"/>
    <property type="match status" value="1"/>
</dbReference>
<dbReference type="Gene3D" id="1.10.3210.10">
    <property type="entry name" value="Hypothetical protein af1432"/>
    <property type="match status" value="1"/>
</dbReference>